<dbReference type="Gene3D" id="3.30.420.10">
    <property type="entry name" value="Ribonuclease H-like superfamily/Ribonuclease H"/>
    <property type="match status" value="1"/>
</dbReference>
<dbReference type="InterPro" id="IPR001584">
    <property type="entry name" value="Integrase_cat-core"/>
</dbReference>
<dbReference type="GO" id="GO:0015074">
    <property type="term" value="P:DNA integration"/>
    <property type="evidence" value="ECO:0007669"/>
    <property type="project" value="InterPro"/>
</dbReference>
<dbReference type="GO" id="GO:0003676">
    <property type="term" value="F:nucleic acid binding"/>
    <property type="evidence" value="ECO:0007669"/>
    <property type="project" value="InterPro"/>
</dbReference>
<accession>A0A3B0TIB1</accession>
<dbReference type="PANTHER" id="PTHR35004:SF6">
    <property type="entry name" value="TRANSPOSASE"/>
    <property type="match status" value="1"/>
</dbReference>
<proteinExistence type="predicted"/>
<organism evidence="2">
    <name type="scientific">hydrothermal vent metagenome</name>
    <dbReference type="NCBI Taxonomy" id="652676"/>
    <lineage>
        <taxon>unclassified sequences</taxon>
        <taxon>metagenomes</taxon>
        <taxon>ecological metagenomes</taxon>
    </lineage>
</organism>
<dbReference type="EMBL" id="UOEK01000368">
    <property type="protein sequence ID" value="VAW06786.1"/>
    <property type="molecule type" value="Genomic_DNA"/>
</dbReference>
<sequence>RSDAVCHAADQDWLDGCGQLRRVSTRSVYRWLNAWNEAGAEGLEPRSRQRTETSEVLPKALLEFITLEHGRDPMASIPEILRRARQSGVIAPDAPIVRSSVWRATKRMGLDFRRRKKSRGRDARRFRLPHRMQLILSDGKHYRAGAGRLKRVVLFFLDNATRYGLNAVVGTSESTVLFLRGLHGVVRRHGLMDIVYLDHGPGFIALDTIDVVKKLNALLIHGESKYPAAHGAVERLNQTAKAQLLRNWDGNPAIDPACEALELRAKHFLREVYNHTPHEGLDGETPHMRWQRDPRALRFPKDVEDLASRFLVEDTRRVSADHVISVDGVAYEVPLGLAGSRIRFWRHAIEGHLYVLHEERSVRIHPVNLVANATSGRAVGRTDVPTTSPAPVPSAADLAYQRDFGSVTGPDGGFTDEESPA</sequence>
<dbReference type="PROSITE" id="PS50994">
    <property type="entry name" value="INTEGRASE"/>
    <property type="match status" value="1"/>
</dbReference>
<dbReference type="SUPFAM" id="SSF46689">
    <property type="entry name" value="Homeodomain-like"/>
    <property type="match status" value="1"/>
</dbReference>
<feature type="non-terminal residue" evidence="2">
    <location>
        <position position="1"/>
    </location>
</feature>
<dbReference type="InterPro" id="IPR009057">
    <property type="entry name" value="Homeodomain-like_sf"/>
</dbReference>
<evidence type="ECO:0000259" key="1">
    <source>
        <dbReference type="PROSITE" id="PS50994"/>
    </source>
</evidence>
<dbReference type="SUPFAM" id="SSF53098">
    <property type="entry name" value="Ribonuclease H-like"/>
    <property type="match status" value="1"/>
</dbReference>
<dbReference type="InterPro" id="IPR036397">
    <property type="entry name" value="RNaseH_sf"/>
</dbReference>
<evidence type="ECO:0000313" key="2">
    <source>
        <dbReference type="EMBL" id="VAW06786.1"/>
    </source>
</evidence>
<reference evidence="2" key="1">
    <citation type="submission" date="2018-06" db="EMBL/GenBank/DDBJ databases">
        <authorList>
            <person name="Zhirakovskaya E."/>
        </authorList>
    </citation>
    <scope>NUCLEOTIDE SEQUENCE</scope>
</reference>
<dbReference type="AlphaFoldDB" id="A0A3B0TIB1"/>
<name>A0A3B0TIB1_9ZZZZ</name>
<dbReference type="PANTHER" id="PTHR35004">
    <property type="entry name" value="TRANSPOSASE RV3428C-RELATED"/>
    <property type="match status" value="1"/>
</dbReference>
<gene>
    <name evidence="2" type="ORF">MNBD_ACTINO02-3292</name>
</gene>
<feature type="domain" description="Integrase catalytic" evidence="1">
    <location>
        <begin position="125"/>
        <end position="294"/>
    </location>
</feature>
<protein>
    <recommendedName>
        <fullName evidence="1">Integrase catalytic domain-containing protein</fullName>
    </recommendedName>
</protein>
<dbReference type="InterPro" id="IPR012337">
    <property type="entry name" value="RNaseH-like_sf"/>
</dbReference>